<dbReference type="Pfam" id="PF00990">
    <property type="entry name" value="GGDEF"/>
    <property type="match status" value="1"/>
</dbReference>
<comment type="cofactor">
    <cofactor evidence="1">
        <name>Mg(2+)</name>
        <dbReference type="ChEBI" id="CHEBI:18420"/>
    </cofactor>
</comment>
<dbReference type="CDD" id="cd01949">
    <property type="entry name" value="GGDEF"/>
    <property type="match status" value="1"/>
</dbReference>
<comment type="catalytic activity">
    <reaction evidence="3">
        <text>2 GTP = 3',3'-c-di-GMP + 2 diphosphate</text>
        <dbReference type="Rhea" id="RHEA:24898"/>
        <dbReference type="ChEBI" id="CHEBI:33019"/>
        <dbReference type="ChEBI" id="CHEBI:37565"/>
        <dbReference type="ChEBI" id="CHEBI:58805"/>
        <dbReference type="EC" id="2.7.7.65"/>
    </reaction>
</comment>
<evidence type="ECO:0000313" key="6">
    <source>
        <dbReference type="EMBL" id="PCJ40859.1"/>
    </source>
</evidence>
<protein>
    <recommendedName>
        <fullName evidence="2">diguanylate cyclase</fullName>
        <ecNumber evidence="2">2.7.7.65</ecNumber>
    </recommendedName>
</protein>
<accession>A0A2A5CAH4</accession>
<evidence type="ECO:0000313" key="7">
    <source>
        <dbReference type="Proteomes" id="UP000228987"/>
    </source>
</evidence>
<dbReference type="SMART" id="SM00267">
    <property type="entry name" value="GGDEF"/>
    <property type="match status" value="1"/>
</dbReference>
<keyword evidence="4" id="KW-0175">Coiled coil</keyword>
<dbReference type="PANTHER" id="PTHR45138">
    <property type="entry name" value="REGULATORY COMPONENTS OF SENSORY TRANSDUCTION SYSTEM"/>
    <property type="match status" value="1"/>
</dbReference>
<gene>
    <name evidence="6" type="ORF">COA71_09655</name>
</gene>
<proteinExistence type="predicted"/>
<dbReference type="InterPro" id="IPR050469">
    <property type="entry name" value="Diguanylate_Cyclase"/>
</dbReference>
<dbReference type="FunFam" id="3.30.70.270:FF:000001">
    <property type="entry name" value="Diguanylate cyclase domain protein"/>
    <property type="match status" value="1"/>
</dbReference>
<dbReference type="AlphaFoldDB" id="A0A2A5CAH4"/>
<organism evidence="6 7">
    <name type="scientific">SAR86 cluster bacterium</name>
    <dbReference type="NCBI Taxonomy" id="2030880"/>
    <lineage>
        <taxon>Bacteria</taxon>
        <taxon>Pseudomonadati</taxon>
        <taxon>Pseudomonadota</taxon>
        <taxon>Gammaproteobacteria</taxon>
        <taxon>SAR86 cluster</taxon>
    </lineage>
</organism>
<name>A0A2A5CAH4_9GAMM</name>
<comment type="caution">
    <text evidence="6">The sequence shown here is derived from an EMBL/GenBank/DDBJ whole genome shotgun (WGS) entry which is preliminary data.</text>
</comment>
<evidence type="ECO:0000256" key="3">
    <source>
        <dbReference type="ARBA" id="ARBA00034247"/>
    </source>
</evidence>
<sequence>MKSRNLAESSELLRMALPLMAKHVIPVTPKNYAVWYEYVSGDNVELQEKVQNIIKENSKIQENEVLDVYNEFLDDSVELSKAEKAQKELLKITSGVSEVLKNAFTDIEKYEKSLEKYNNQISEDIEVKQLKSLVNELTESTHTMNEHNKELLKEIEGHQKESEKLKVEMESVKREARTDSLTSIANRKAFFDYINCMEESGKLAEGQHCIFLLDIDKFKEVNDTYGHIFGDQVIKSVAVVLSKNTKGKDFPARLGGDEFAVFLPDTSLEGAVAVAESIRSALSKAKIVKSKTNEVVKNIHISVGVANYIQGEEIESSLSRADELLYKAKQNGRNKVEF</sequence>
<reference evidence="7" key="1">
    <citation type="submission" date="2017-08" db="EMBL/GenBank/DDBJ databases">
        <title>A dynamic microbial community with high functional redundancy inhabits the cold, oxic subseafloor aquifer.</title>
        <authorList>
            <person name="Tully B.J."/>
            <person name="Wheat C.G."/>
            <person name="Glazer B.T."/>
            <person name="Huber J.A."/>
        </authorList>
    </citation>
    <scope>NUCLEOTIDE SEQUENCE [LARGE SCALE GENOMIC DNA]</scope>
</reference>
<dbReference type="NCBIfam" id="TIGR00254">
    <property type="entry name" value="GGDEF"/>
    <property type="match status" value="1"/>
</dbReference>
<dbReference type="GO" id="GO:0052621">
    <property type="term" value="F:diguanylate cyclase activity"/>
    <property type="evidence" value="ECO:0007669"/>
    <property type="project" value="UniProtKB-EC"/>
</dbReference>
<dbReference type="PANTHER" id="PTHR45138:SF9">
    <property type="entry name" value="DIGUANYLATE CYCLASE DGCM-RELATED"/>
    <property type="match status" value="1"/>
</dbReference>
<dbReference type="EMBL" id="NVWI01000007">
    <property type="protein sequence ID" value="PCJ40859.1"/>
    <property type="molecule type" value="Genomic_DNA"/>
</dbReference>
<feature type="domain" description="GGDEF" evidence="5">
    <location>
        <begin position="206"/>
        <end position="338"/>
    </location>
</feature>
<dbReference type="Proteomes" id="UP000228987">
    <property type="component" value="Unassembled WGS sequence"/>
</dbReference>
<dbReference type="InterPro" id="IPR029787">
    <property type="entry name" value="Nucleotide_cyclase"/>
</dbReference>
<evidence type="ECO:0000256" key="4">
    <source>
        <dbReference type="SAM" id="Coils"/>
    </source>
</evidence>
<dbReference type="Gene3D" id="3.30.70.270">
    <property type="match status" value="1"/>
</dbReference>
<dbReference type="InterPro" id="IPR000160">
    <property type="entry name" value="GGDEF_dom"/>
</dbReference>
<evidence type="ECO:0000259" key="5">
    <source>
        <dbReference type="PROSITE" id="PS50887"/>
    </source>
</evidence>
<dbReference type="EC" id="2.7.7.65" evidence="2"/>
<dbReference type="InterPro" id="IPR043128">
    <property type="entry name" value="Rev_trsase/Diguanyl_cyclase"/>
</dbReference>
<dbReference type="SUPFAM" id="SSF55073">
    <property type="entry name" value="Nucleotide cyclase"/>
    <property type="match status" value="1"/>
</dbReference>
<evidence type="ECO:0000256" key="2">
    <source>
        <dbReference type="ARBA" id="ARBA00012528"/>
    </source>
</evidence>
<evidence type="ECO:0000256" key="1">
    <source>
        <dbReference type="ARBA" id="ARBA00001946"/>
    </source>
</evidence>
<dbReference type="PROSITE" id="PS50887">
    <property type="entry name" value="GGDEF"/>
    <property type="match status" value="1"/>
</dbReference>
<feature type="coiled-coil region" evidence="4">
    <location>
        <begin position="100"/>
        <end position="175"/>
    </location>
</feature>